<feature type="region of interest" description="Disordered" evidence="1">
    <location>
        <begin position="1"/>
        <end position="32"/>
    </location>
</feature>
<feature type="region of interest" description="Disordered" evidence="1">
    <location>
        <begin position="88"/>
        <end position="148"/>
    </location>
</feature>
<protein>
    <recommendedName>
        <fullName evidence="2">Myb-like domain-containing protein</fullName>
    </recommendedName>
</protein>
<evidence type="ECO:0000313" key="4">
    <source>
        <dbReference type="Proteomes" id="UP001445335"/>
    </source>
</evidence>
<dbReference type="AlphaFoldDB" id="A0AAW1SJQ9"/>
<feature type="compositionally biased region" description="Polar residues" evidence="1">
    <location>
        <begin position="90"/>
        <end position="104"/>
    </location>
</feature>
<evidence type="ECO:0000259" key="2">
    <source>
        <dbReference type="PROSITE" id="PS50090"/>
    </source>
</evidence>
<feature type="compositionally biased region" description="Low complexity" evidence="1">
    <location>
        <begin position="10"/>
        <end position="29"/>
    </location>
</feature>
<proteinExistence type="predicted"/>
<organism evidence="3 4">
    <name type="scientific">Elliptochloris bilobata</name>
    <dbReference type="NCBI Taxonomy" id="381761"/>
    <lineage>
        <taxon>Eukaryota</taxon>
        <taxon>Viridiplantae</taxon>
        <taxon>Chlorophyta</taxon>
        <taxon>core chlorophytes</taxon>
        <taxon>Trebouxiophyceae</taxon>
        <taxon>Trebouxiophyceae incertae sedis</taxon>
        <taxon>Elliptochloris clade</taxon>
        <taxon>Elliptochloris</taxon>
    </lineage>
</organism>
<reference evidence="3 4" key="1">
    <citation type="journal article" date="2024" name="Nat. Commun.">
        <title>Phylogenomics reveals the evolutionary origins of lichenization in chlorophyte algae.</title>
        <authorList>
            <person name="Puginier C."/>
            <person name="Libourel C."/>
            <person name="Otte J."/>
            <person name="Skaloud P."/>
            <person name="Haon M."/>
            <person name="Grisel S."/>
            <person name="Petersen M."/>
            <person name="Berrin J.G."/>
            <person name="Delaux P.M."/>
            <person name="Dal Grande F."/>
            <person name="Keller J."/>
        </authorList>
    </citation>
    <scope>NUCLEOTIDE SEQUENCE [LARGE SCALE GENOMIC DNA]</scope>
    <source>
        <strain evidence="3 4">SAG 245.80</strain>
    </source>
</reference>
<dbReference type="InterPro" id="IPR001005">
    <property type="entry name" value="SANT/Myb"/>
</dbReference>
<dbReference type="EMBL" id="JALJOU010000002">
    <property type="protein sequence ID" value="KAK9845913.1"/>
    <property type="molecule type" value="Genomic_DNA"/>
</dbReference>
<keyword evidence="4" id="KW-1185">Reference proteome</keyword>
<feature type="compositionally biased region" description="Basic and acidic residues" evidence="1">
    <location>
        <begin position="57"/>
        <end position="68"/>
    </location>
</feature>
<name>A0AAW1SJQ9_9CHLO</name>
<dbReference type="Proteomes" id="UP001445335">
    <property type="component" value="Unassembled WGS sequence"/>
</dbReference>
<evidence type="ECO:0000313" key="3">
    <source>
        <dbReference type="EMBL" id="KAK9845913.1"/>
    </source>
</evidence>
<feature type="region of interest" description="Disordered" evidence="1">
    <location>
        <begin position="45"/>
        <end position="68"/>
    </location>
</feature>
<dbReference type="InterPro" id="IPR009057">
    <property type="entry name" value="Homeodomain-like_sf"/>
</dbReference>
<feature type="domain" description="Myb-like" evidence="2">
    <location>
        <begin position="252"/>
        <end position="304"/>
    </location>
</feature>
<evidence type="ECO:0000256" key="1">
    <source>
        <dbReference type="SAM" id="MobiDB-lite"/>
    </source>
</evidence>
<dbReference type="SUPFAM" id="SSF46689">
    <property type="entry name" value="Homeodomain-like"/>
    <property type="match status" value="1"/>
</dbReference>
<gene>
    <name evidence="3" type="ORF">WJX81_005815</name>
</gene>
<sequence length="327" mass="35695">MRRAALRPPAGAEEGSAAGRGGLAVSAVRARPRGRARVLVDVHGCAAPQRPAEPQNEYEREREERIRRNAEMLQQLGVREAAAAACAAPSSRSCSDPNPSTNPGKRTAPKRRAAPPPEALEPTRRSARAWGAEPGAGADERDGGAAAGSERMELMELEEYFRWRGMDVSRAIRVDGRYRGWVDPEVCTQYGIAGTADEAWEQNGGGKFTFKIDRSAIPPALRGKGWSDARAFAATQLRKNPNSYFYRHVAPHQVQAQGEWTEDEMRIFLATAAAHGAGDKWGLFASHLCQRVGYQCSAFYREVAVPGGHILDPRFRMTRGGKAIFVG</sequence>
<dbReference type="PROSITE" id="PS50090">
    <property type="entry name" value="MYB_LIKE"/>
    <property type="match status" value="1"/>
</dbReference>
<comment type="caution">
    <text evidence="3">The sequence shown here is derived from an EMBL/GenBank/DDBJ whole genome shotgun (WGS) entry which is preliminary data.</text>
</comment>
<dbReference type="CDD" id="cd00167">
    <property type="entry name" value="SANT"/>
    <property type="match status" value="1"/>
</dbReference>
<accession>A0AAW1SJQ9</accession>